<evidence type="ECO:0000313" key="23">
    <source>
        <dbReference type="Proteomes" id="UP000184522"/>
    </source>
</evidence>
<evidence type="ECO:0000256" key="4">
    <source>
        <dbReference type="ARBA" id="ARBA00022723"/>
    </source>
</evidence>
<evidence type="ECO:0000256" key="20">
    <source>
        <dbReference type="RuleBase" id="RU003928"/>
    </source>
</evidence>
<dbReference type="GO" id="GO:0006177">
    <property type="term" value="P:GMP biosynthetic process"/>
    <property type="evidence" value="ECO:0007669"/>
    <property type="project" value="UniProtKB-UniRule"/>
</dbReference>
<evidence type="ECO:0000256" key="13">
    <source>
        <dbReference type="HAMAP-Rule" id="MF_01964"/>
    </source>
</evidence>
<dbReference type="InterPro" id="IPR001093">
    <property type="entry name" value="IMP_DH_GMPRt"/>
</dbReference>
<name>A0A1M5JJN5_9FLAO</name>
<feature type="binding site" description="in other chain" evidence="13 17">
    <location>
        <position position="312"/>
    </location>
    <ligand>
        <name>K(+)</name>
        <dbReference type="ChEBI" id="CHEBI:29103"/>
        <note>ligand shared between two tetrameric partners</note>
    </ligand>
</feature>
<evidence type="ECO:0000256" key="6">
    <source>
        <dbReference type="ARBA" id="ARBA00022749"/>
    </source>
</evidence>
<comment type="activity regulation">
    <text evidence="13">Mycophenolic acid (MPA) is a non-competitive inhibitor that prevents formation of the closed enzyme conformation by binding to the same site as the amobile flap. In contrast, mizoribine monophosphate (MZP) is a competitive inhibitor that induces the closed conformation. MPA is a potent inhibitor of mammalian IMPDHs but a poor inhibitor of the bacterial enzymes. MZP is a more potent inhibitor of bacterial IMPDH.</text>
</comment>
<comment type="cofactor">
    <cofactor evidence="1 13">
        <name>K(+)</name>
        <dbReference type="ChEBI" id="CHEBI:29103"/>
    </cofactor>
</comment>
<dbReference type="PIRSF" id="PIRSF000130">
    <property type="entry name" value="IMPDH"/>
    <property type="match status" value="1"/>
</dbReference>
<evidence type="ECO:0000256" key="11">
    <source>
        <dbReference type="ARBA" id="ARBA00023122"/>
    </source>
</evidence>
<feature type="active site" description="Thioimidate intermediate" evidence="13 14">
    <location>
        <position position="315"/>
    </location>
</feature>
<feature type="binding site" evidence="13">
    <location>
        <position position="481"/>
    </location>
    <ligand>
        <name>K(+)</name>
        <dbReference type="ChEBI" id="CHEBI:29103"/>
        <note>ligand shared between two tetrameric partners</note>
    </ligand>
</feature>
<dbReference type="PANTHER" id="PTHR11911">
    <property type="entry name" value="INOSINE-5-MONOPHOSPHATE DEHYDROGENASE RELATED"/>
    <property type="match status" value="1"/>
</dbReference>
<dbReference type="SUPFAM" id="SSF54631">
    <property type="entry name" value="CBS-domain pair"/>
    <property type="match status" value="1"/>
</dbReference>
<keyword evidence="5" id="KW-0677">Repeat</keyword>
<feature type="binding site" evidence="13">
    <location>
        <position position="480"/>
    </location>
    <ligand>
        <name>K(+)</name>
        <dbReference type="ChEBI" id="CHEBI:29103"/>
        <note>ligand shared between two tetrameric partners</note>
    </ligand>
</feature>
<dbReference type="NCBIfam" id="TIGR01302">
    <property type="entry name" value="IMP_dehydrog"/>
    <property type="match status" value="1"/>
</dbReference>
<sequence>MQLSYNCDMTAHNNKILGEGLTYDDVLLVPAYSEVLPREVNIQSKFTRNITINVPIVSAAMDTVTESRMAIAMAREGGIGVLHKNMTIEEQATKVRKVKRAESGMIIDPVTLPMDAKVIDAKNAMREHSIGGIPIVDDNGKLKGIVTNRDLRFEHRNERPIVEVMTSENLVTAPEGTSLKDAELILQENKIEKLLIVDGDKLVGLITFRDITKVTQKPIANKDTYGRLRVAAAIGVTGDAVDRAEALVKAGVDAVIIDTAHGHTQGVVTVLKEVKKNFPDLDVVVGNIATAQAAKYLVEAGADAVKVGIGPGSICTTRVVAGVGFPQFSAVLEVAAAIKGSGVPVIADGGIRYTGDIPKAIAAGADTVMLGSLLAGTKESPGETIIYEGRKFKSYRGMGSVEAMKQGSKDRYFQDVEDDIKKLVPEGIVGRVPYKGELFESIHQFIGGLRAGMGYCGAKDINTLKETGRFVKITASGINESHPHDVTITKEAPNYSR</sequence>
<dbReference type="Pfam" id="PF00571">
    <property type="entry name" value="CBS"/>
    <property type="match status" value="2"/>
</dbReference>
<comment type="caution">
    <text evidence="13">Lacks conserved residue(s) required for the propagation of feature annotation.</text>
</comment>
<dbReference type="GO" id="GO:0000166">
    <property type="term" value="F:nucleotide binding"/>
    <property type="evidence" value="ECO:0007669"/>
    <property type="project" value="UniProtKB-UniRule"/>
</dbReference>
<dbReference type="PANTHER" id="PTHR11911:SF111">
    <property type="entry name" value="INOSINE-5'-MONOPHOSPHATE DEHYDROGENASE"/>
    <property type="match status" value="1"/>
</dbReference>
<dbReference type="CDD" id="cd04601">
    <property type="entry name" value="CBS_pair_IMPDH"/>
    <property type="match status" value="1"/>
</dbReference>
<dbReference type="HAMAP" id="MF_01964">
    <property type="entry name" value="IMPDH"/>
    <property type="match status" value="1"/>
</dbReference>
<dbReference type="InterPro" id="IPR046342">
    <property type="entry name" value="CBS_dom_sf"/>
</dbReference>
<feature type="binding site" evidence="13 15">
    <location>
        <position position="313"/>
    </location>
    <ligand>
        <name>IMP</name>
        <dbReference type="ChEBI" id="CHEBI:58053"/>
    </ligand>
</feature>
<reference evidence="23" key="1">
    <citation type="submission" date="2016-11" db="EMBL/GenBank/DDBJ databases">
        <authorList>
            <person name="Varghese N."/>
            <person name="Submissions S."/>
        </authorList>
    </citation>
    <scope>NUCLEOTIDE SEQUENCE [LARGE SCALE GENOMIC DNA]</scope>
    <source>
        <strain evidence="23">DSM 25330</strain>
    </source>
</reference>
<feature type="binding site" evidence="13 15">
    <location>
        <begin position="371"/>
        <end position="372"/>
    </location>
    <ligand>
        <name>IMP</name>
        <dbReference type="ChEBI" id="CHEBI:58053"/>
    </ligand>
</feature>
<dbReference type="InterPro" id="IPR013785">
    <property type="entry name" value="Aldolase_TIM"/>
</dbReference>
<feature type="binding site" description="in other chain" evidence="13 17">
    <location>
        <position position="315"/>
    </location>
    <ligand>
        <name>K(+)</name>
        <dbReference type="ChEBI" id="CHEBI:29103"/>
        <note>ligand shared between two tetrameric partners</note>
    </ligand>
</feature>
<dbReference type="EMBL" id="FQWS01000001">
    <property type="protein sequence ID" value="SHG40605.1"/>
    <property type="molecule type" value="Genomic_DNA"/>
</dbReference>
<comment type="catalytic activity">
    <reaction evidence="12 13 20">
        <text>IMP + NAD(+) + H2O = XMP + NADH + H(+)</text>
        <dbReference type="Rhea" id="RHEA:11708"/>
        <dbReference type="ChEBI" id="CHEBI:15377"/>
        <dbReference type="ChEBI" id="CHEBI:15378"/>
        <dbReference type="ChEBI" id="CHEBI:57464"/>
        <dbReference type="ChEBI" id="CHEBI:57540"/>
        <dbReference type="ChEBI" id="CHEBI:57945"/>
        <dbReference type="ChEBI" id="CHEBI:58053"/>
        <dbReference type="EC" id="1.1.1.205"/>
    </reaction>
</comment>
<evidence type="ECO:0000256" key="7">
    <source>
        <dbReference type="ARBA" id="ARBA00022755"/>
    </source>
</evidence>
<dbReference type="FunFam" id="3.20.20.70:FF:000003">
    <property type="entry name" value="GMP reductase"/>
    <property type="match status" value="1"/>
</dbReference>
<dbReference type="InterPro" id="IPR000644">
    <property type="entry name" value="CBS_dom"/>
</dbReference>
<feature type="binding site" evidence="13 16">
    <location>
        <begin position="308"/>
        <end position="310"/>
    </location>
    <ligand>
        <name>NAD(+)</name>
        <dbReference type="ChEBI" id="CHEBI:57540"/>
    </ligand>
</feature>
<evidence type="ECO:0000256" key="10">
    <source>
        <dbReference type="ARBA" id="ARBA00023027"/>
    </source>
</evidence>
<dbReference type="EC" id="1.1.1.205" evidence="13 20"/>
<dbReference type="Pfam" id="PF00478">
    <property type="entry name" value="IMPDH"/>
    <property type="match status" value="1"/>
</dbReference>
<dbReference type="UniPathway" id="UPA00601">
    <property type="reaction ID" value="UER00295"/>
</dbReference>
<feature type="active site" description="Proton acceptor" evidence="13 14">
    <location>
        <position position="411"/>
    </location>
</feature>
<evidence type="ECO:0000256" key="19">
    <source>
        <dbReference type="RuleBase" id="RU003927"/>
    </source>
</evidence>
<accession>A0A1M5JJN5</accession>
<dbReference type="AlphaFoldDB" id="A0A1M5JJN5"/>
<dbReference type="InterPro" id="IPR005990">
    <property type="entry name" value="IMP_DH"/>
</dbReference>
<evidence type="ECO:0000256" key="16">
    <source>
        <dbReference type="PIRSR" id="PIRSR000130-3"/>
    </source>
</evidence>
<dbReference type="GO" id="GO:0006183">
    <property type="term" value="P:GTP biosynthetic process"/>
    <property type="evidence" value="ECO:0007669"/>
    <property type="project" value="TreeGrafter"/>
</dbReference>
<evidence type="ECO:0000256" key="12">
    <source>
        <dbReference type="ARBA" id="ARBA00048028"/>
    </source>
</evidence>
<evidence type="ECO:0000256" key="17">
    <source>
        <dbReference type="PIRSR" id="PIRSR000130-4"/>
    </source>
</evidence>
<evidence type="ECO:0000256" key="18">
    <source>
        <dbReference type="PROSITE-ProRule" id="PRU00703"/>
    </source>
</evidence>
<keyword evidence="11 18" id="KW-0129">CBS domain</keyword>
<dbReference type="GO" id="GO:0003938">
    <property type="term" value="F:IMP dehydrogenase activity"/>
    <property type="evidence" value="ECO:0007669"/>
    <property type="project" value="UniProtKB-UniRule"/>
</dbReference>
<keyword evidence="7 13" id="KW-0658">Purine biosynthesis</keyword>
<dbReference type="Gene3D" id="3.20.20.70">
    <property type="entry name" value="Aldolase class I"/>
    <property type="match status" value="1"/>
</dbReference>
<dbReference type="GO" id="GO:0046872">
    <property type="term" value="F:metal ion binding"/>
    <property type="evidence" value="ECO:0007669"/>
    <property type="project" value="UniProtKB-UniRule"/>
</dbReference>
<gene>
    <name evidence="13" type="primary">guaB</name>
    <name evidence="22" type="ORF">SAMN05444148_0048</name>
</gene>
<evidence type="ECO:0000256" key="3">
    <source>
        <dbReference type="ARBA" id="ARBA00011881"/>
    </source>
</evidence>
<evidence type="ECO:0000256" key="15">
    <source>
        <dbReference type="PIRSR" id="PIRSR000130-2"/>
    </source>
</evidence>
<feature type="binding site" evidence="13">
    <location>
        <position position="258"/>
    </location>
    <ligand>
        <name>NAD(+)</name>
        <dbReference type="ChEBI" id="CHEBI:57540"/>
    </ligand>
</feature>
<evidence type="ECO:0000256" key="14">
    <source>
        <dbReference type="PIRSR" id="PIRSR000130-1"/>
    </source>
</evidence>
<dbReference type="CDD" id="cd00381">
    <property type="entry name" value="IMPDH"/>
    <property type="match status" value="1"/>
</dbReference>
<dbReference type="InterPro" id="IPR015875">
    <property type="entry name" value="IMP_DH/GMP_Rdtase_CS"/>
</dbReference>
<comment type="pathway">
    <text evidence="13 20">Purine metabolism; XMP biosynthesis via de novo pathway; XMP from IMP: step 1/1.</text>
</comment>
<comment type="similarity">
    <text evidence="2 13 19">Belongs to the IMPDH/GMPR family.</text>
</comment>
<comment type="function">
    <text evidence="13">Catalyzes the conversion of inosine 5'-phosphate (IMP) to xanthosine 5'-phosphate (XMP), the first committed and rate-limiting step in the de novo synthesis of guanine nucleotides, and therefore plays an important role in the regulation of cell growth.</text>
</comment>
<evidence type="ECO:0000256" key="8">
    <source>
        <dbReference type="ARBA" id="ARBA00022958"/>
    </source>
</evidence>
<dbReference type="Proteomes" id="UP000184522">
    <property type="component" value="Unassembled WGS sequence"/>
</dbReference>
<keyword evidence="9 13" id="KW-0560">Oxidoreductase</keyword>
<protein>
    <recommendedName>
        <fullName evidence="13 20">Inosine-5'-monophosphate dehydrogenase</fullName>
        <shortName evidence="13">IMP dehydrogenase</shortName>
        <shortName evidence="13">IMPD</shortName>
        <shortName evidence="13">IMPDH</shortName>
        <ecNumber evidence="13 20">1.1.1.205</ecNumber>
    </recommendedName>
</protein>
<feature type="binding site" evidence="13 15">
    <location>
        <begin position="395"/>
        <end position="399"/>
    </location>
    <ligand>
        <name>IMP</name>
        <dbReference type="ChEBI" id="CHEBI:58053"/>
    </ligand>
</feature>
<feature type="binding site" evidence="13 15">
    <location>
        <begin position="348"/>
        <end position="350"/>
    </location>
    <ligand>
        <name>IMP</name>
        <dbReference type="ChEBI" id="CHEBI:58053"/>
    </ligand>
</feature>
<keyword evidence="23" id="KW-1185">Reference proteome</keyword>
<dbReference type="STRING" id="1089305.SAMN05444148_0048"/>
<dbReference type="SMART" id="SM01240">
    <property type="entry name" value="IMPDH"/>
    <property type="match status" value="1"/>
</dbReference>
<keyword evidence="10 13" id="KW-0520">NAD</keyword>
<proteinExistence type="inferred from homology"/>
<comment type="subunit">
    <text evidence="3 13">Homotetramer.</text>
</comment>
<feature type="binding site" description="in other chain" evidence="13 17">
    <location>
        <position position="310"/>
    </location>
    <ligand>
        <name>K(+)</name>
        <dbReference type="ChEBI" id="CHEBI:29103"/>
        <note>ligand shared between two tetrameric partners</note>
    </ligand>
</feature>
<dbReference type="PROSITE" id="PS00487">
    <property type="entry name" value="IMP_DH_GMP_RED"/>
    <property type="match status" value="1"/>
</dbReference>
<keyword evidence="6 13" id="KW-0332">GMP biosynthesis</keyword>
<keyword evidence="8 13" id="KW-0630">Potassium</keyword>
<keyword evidence="4 13" id="KW-0479">Metal-binding</keyword>
<feature type="binding site" evidence="13 15">
    <location>
        <position position="426"/>
    </location>
    <ligand>
        <name>IMP</name>
        <dbReference type="ChEBI" id="CHEBI:58053"/>
    </ligand>
</feature>
<evidence type="ECO:0000256" key="2">
    <source>
        <dbReference type="ARBA" id="ARBA00005502"/>
    </source>
</evidence>
<dbReference type="SMART" id="SM00116">
    <property type="entry name" value="CBS"/>
    <property type="match status" value="2"/>
</dbReference>
<evidence type="ECO:0000256" key="1">
    <source>
        <dbReference type="ARBA" id="ARBA00001958"/>
    </source>
</evidence>
<evidence type="ECO:0000256" key="9">
    <source>
        <dbReference type="ARBA" id="ARBA00023002"/>
    </source>
</evidence>
<feature type="domain" description="CBS" evidence="21">
    <location>
        <begin position="165"/>
        <end position="224"/>
    </location>
</feature>
<evidence type="ECO:0000313" key="22">
    <source>
        <dbReference type="EMBL" id="SHG40605.1"/>
    </source>
</evidence>
<feature type="domain" description="CBS" evidence="21">
    <location>
        <begin position="105"/>
        <end position="161"/>
    </location>
</feature>
<dbReference type="PROSITE" id="PS51371">
    <property type="entry name" value="CBS"/>
    <property type="match status" value="2"/>
</dbReference>
<feature type="binding site" evidence="13">
    <location>
        <position position="482"/>
    </location>
    <ligand>
        <name>K(+)</name>
        <dbReference type="ChEBI" id="CHEBI:29103"/>
        <note>ligand shared between two tetrameric partners</note>
    </ligand>
</feature>
<evidence type="ECO:0000256" key="5">
    <source>
        <dbReference type="ARBA" id="ARBA00022737"/>
    </source>
</evidence>
<feature type="binding site" evidence="16">
    <location>
        <begin position="258"/>
        <end position="260"/>
    </location>
    <ligand>
        <name>NAD(+)</name>
        <dbReference type="ChEBI" id="CHEBI:57540"/>
    </ligand>
</feature>
<evidence type="ECO:0000259" key="21">
    <source>
        <dbReference type="PROSITE" id="PS51371"/>
    </source>
</evidence>
<organism evidence="22 23">
    <name type="scientific">Winogradskyella jejuensis</name>
    <dbReference type="NCBI Taxonomy" id="1089305"/>
    <lineage>
        <taxon>Bacteria</taxon>
        <taxon>Pseudomonadati</taxon>
        <taxon>Bacteroidota</taxon>
        <taxon>Flavobacteriia</taxon>
        <taxon>Flavobacteriales</taxon>
        <taxon>Flavobacteriaceae</taxon>
        <taxon>Winogradskyella</taxon>
    </lineage>
</organism>
<dbReference type="SUPFAM" id="SSF51412">
    <property type="entry name" value="Inosine monophosphate dehydrogenase (IMPDH)"/>
    <property type="match status" value="1"/>
</dbReference>